<dbReference type="GO" id="GO:0000976">
    <property type="term" value="F:transcription cis-regulatory region binding"/>
    <property type="evidence" value="ECO:0007669"/>
    <property type="project" value="TreeGrafter"/>
</dbReference>
<dbReference type="CDD" id="cd07153">
    <property type="entry name" value="Fur_like"/>
    <property type="match status" value="1"/>
</dbReference>
<dbReference type="PANTHER" id="PTHR33202:SF19">
    <property type="entry name" value="FERRIC UPTAKE REGULATION PROTEIN"/>
    <property type="match status" value="1"/>
</dbReference>
<keyword evidence="8" id="KW-0408">Iron</keyword>
<feature type="binding site" evidence="7">
    <location>
        <position position="84"/>
    </location>
    <ligand>
        <name>Zn(2+)</name>
        <dbReference type="ChEBI" id="CHEBI:29105"/>
    </ligand>
</feature>
<evidence type="ECO:0000313" key="9">
    <source>
        <dbReference type="EMBL" id="CAA9581416.1"/>
    </source>
</evidence>
<organism evidence="9">
    <name type="scientific">uncultured Synechococcales cyanobacterium</name>
    <dbReference type="NCBI Taxonomy" id="1936017"/>
    <lineage>
        <taxon>Bacteria</taxon>
        <taxon>Bacillati</taxon>
        <taxon>Cyanobacteriota</taxon>
        <taxon>Cyanophyceae</taxon>
        <taxon>Synechococcales</taxon>
        <taxon>environmental samples</taxon>
    </lineage>
</organism>
<evidence type="ECO:0000256" key="3">
    <source>
        <dbReference type="ARBA" id="ARBA00022833"/>
    </source>
</evidence>
<dbReference type="EMBL" id="CADCWO010000165">
    <property type="protein sequence ID" value="CAA9581416.1"/>
    <property type="molecule type" value="Genomic_DNA"/>
</dbReference>
<reference evidence="9" key="1">
    <citation type="submission" date="2020-02" db="EMBL/GenBank/DDBJ databases">
        <authorList>
            <person name="Meier V. D."/>
        </authorList>
    </citation>
    <scope>NUCLEOTIDE SEQUENCE</scope>
    <source>
        <strain evidence="9">AVDCRST_MAG81</strain>
    </source>
</reference>
<dbReference type="AlphaFoldDB" id="A0A6J4VNU0"/>
<feature type="binding site" evidence="7">
    <location>
        <position position="81"/>
    </location>
    <ligand>
        <name>Zn(2+)</name>
        <dbReference type="ChEBI" id="CHEBI:29105"/>
    </ligand>
</feature>
<comment type="cofactor">
    <cofactor evidence="8">
        <name>Mn(2+)</name>
        <dbReference type="ChEBI" id="CHEBI:29035"/>
    </cofactor>
    <cofactor evidence="8">
        <name>Fe(2+)</name>
        <dbReference type="ChEBI" id="CHEBI:29033"/>
    </cofactor>
    <text evidence="8">Binds 1 Mn(2+) or Fe(2+) ion per subunit.</text>
</comment>
<comment type="similarity">
    <text evidence="1">Belongs to the Fur family.</text>
</comment>
<dbReference type="GO" id="GO:0045892">
    <property type="term" value="P:negative regulation of DNA-templated transcription"/>
    <property type="evidence" value="ECO:0007669"/>
    <property type="project" value="TreeGrafter"/>
</dbReference>
<keyword evidence="4" id="KW-0805">Transcription regulation</keyword>
<dbReference type="InterPro" id="IPR002481">
    <property type="entry name" value="FUR"/>
</dbReference>
<dbReference type="FunFam" id="1.10.10.10:FF:000459">
    <property type="entry name" value="Ferric uptake regulation protein"/>
    <property type="match status" value="1"/>
</dbReference>
<keyword evidence="5" id="KW-0238">DNA-binding</keyword>
<sequence length="132" mass="14928">MKAQRTRSQERILKLLRRLNLALSAQELYVELRSREQAMGLATVYRALEALKLEGVVQARVVAGGESLYSLVQEDKHHLTCLQCGTSIPVDDCPVHELEAQLRASKRFEIYYHTLEFFGVCAPCQLQQQPGA</sequence>
<dbReference type="Gene3D" id="1.10.10.10">
    <property type="entry name" value="Winged helix-like DNA-binding domain superfamily/Winged helix DNA-binding domain"/>
    <property type="match status" value="1"/>
</dbReference>
<feature type="binding site" evidence="8">
    <location>
        <position position="113"/>
    </location>
    <ligand>
        <name>Fe cation</name>
        <dbReference type="ChEBI" id="CHEBI:24875"/>
    </ligand>
</feature>
<evidence type="ECO:0000256" key="7">
    <source>
        <dbReference type="PIRSR" id="PIRSR602481-1"/>
    </source>
</evidence>
<dbReference type="InterPro" id="IPR036388">
    <property type="entry name" value="WH-like_DNA-bd_sf"/>
</dbReference>
<evidence type="ECO:0000256" key="6">
    <source>
        <dbReference type="ARBA" id="ARBA00023163"/>
    </source>
</evidence>
<dbReference type="InterPro" id="IPR036390">
    <property type="entry name" value="WH_DNA-bd_sf"/>
</dbReference>
<proteinExistence type="inferred from homology"/>
<keyword evidence="6" id="KW-0804">Transcription</keyword>
<evidence type="ECO:0000256" key="5">
    <source>
        <dbReference type="ARBA" id="ARBA00023125"/>
    </source>
</evidence>
<gene>
    <name evidence="9" type="ORF">AVDCRST_MAG81-3697</name>
</gene>
<evidence type="ECO:0000256" key="4">
    <source>
        <dbReference type="ARBA" id="ARBA00023015"/>
    </source>
</evidence>
<dbReference type="GO" id="GO:0003700">
    <property type="term" value="F:DNA-binding transcription factor activity"/>
    <property type="evidence" value="ECO:0007669"/>
    <property type="project" value="InterPro"/>
</dbReference>
<evidence type="ECO:0000256" key="2">
    <source>
        <dbReference type="ARBA" id="ARBA00022491"/>
    </source>
</evidence>
<dbReference type="GO" id="GO:0008270">
    <property type="term" value="F:zinc ion binding"/>
    <property type="evidence" value="ECO:0007669"/>
    <property type="project" value="TreeGrafter"/>
</dbReference>
<protein>
    <submittedName>
        <fullName evidence="9">Zinc uptake regulation protein Zur</fullName>
    </submittedName>
</protein>
<dbReference type="Pfam" id="PF01475">
    <property type="entry name" value="FUR"/>
    <property type="match status" value="1"/>
</dbReference>
<dbReference type="InterPro" id="IPR043135">
    <property type="entry name" value="Fur_C"/>
</dbReference>
<dbReference type="GO" id="GO:1900376">
    <property type="term" value="P:regulation of secondary metabolite biosynthetic process"/>
    <property type="evidence" value="ECO:0007669"/>
    <property type="project" value="TreeGrafter"/>
</dbReference>
<dbReference type="SUPFAM" id="SSF46785">
    <property type="entry name" value="Winged helix' DNA-binding domain"/>
    <property type="match status" value="1"/>
</dbReference>
<comment type="cofactor">
    <cofactor evidence="7">
        <name>Zn(2+)</name>
        <dbReference type="ChEBI" id="CHEBI:29105"/>
    </cofactor>
    <text evidence="7">Binds 1 zinc ion per subunit.</text>
</comment>
<feature type="binding site" evidence="7">
    <location>
        <position position="121"/>
    </location>
    <ligand>
        <name>Zn(2+)</name>
        <dbReference type="ChEBI" id="CHEBI:29105"/>
    </ligand>
</feature>
<feature type="binding site" evidence="7">
    <location>
        <position position="124"/>
    </location>
    <ligand>
        <name>Zn(2+)</name>
        <dbReference type="ChEBI" id="CHEBI:29105"/>
    </ligand>
</feature>
<keyword evidence="7" id="KW-0479">Metal-binding</keyword>
<evidence type="ECO:0000256" key="8">
    <source>
        <dbReference type="PIRSR" id="PIRSR602481-2"/>
    </source>
</evidence>
<accession>A0A6J4VNU0</accession>
<name>A0A6J4VNU0_9CYAN</name>
<dbReference type="Gene3D" id="3.30.1490.190">
    <property type="match status" value="1"/>
</dbReference>
<keyword evidence="2" id="KW-0678">Repressor</keyword>
<keyword evidence="3 7" id="KW-0862">Zinc</keyword>
<dbReference type="PANTHER" id="PTHR33202">
    <property type="entry name" value="ZINC UPTAKE REGULATION PROTEIN"/>
    <property type="match status" value="1"/>
</dbReference>
<evidence type="ECO:0000256" key="1">
    <source>
        <dbReference type="ARBA" id="ARBA00007957"/>
    </source>
</evidence>